<dbReference type="SUPFAM" id="SSF140591">
    <property type="entry name" value="Type III secretion system domain"/>
    <property type="match status" value="1"/>
</dbReference>
<organism evidence="1 2">
    <name type="scientific">Metallosphaera tengchongensis</name>
    <dbReference type="NCBI Taxonomy" id="1532350"/>
    <lineage>
        <taxon>Archaea</taxon>
        <taxon>Thermoproteota</taxon>
        <taxon>Thermoprotei</taxon>
        <taxon>Sulfolobales</taxon>
        <taxon>Sulfolobaceae</taxon>
        <taxon>Metallosphaera</taxon>
    </lineage>
</organism>
<dbReference type="EMBL" id="CP049074">
    <property type="protein sequence ID" value="QKR00386.1"/>
    <property type="molecule type" value="Genomic_DNA"/>
</dbReference>
<accession>A0A6N0NUB3</accession>
<dbReference type="GeneID" id="55641956"/>
<proteinExistence type="predicted"/>
<dbReference type="KEGG" id="mten:GWK48_08385"/>
<dbReference type="Proteomes" id="UP000509301">
    <property type="component" value="Chromosome"/>
</dbReference>
<gene>
    <name evidence="1" type="ORF">GWK48_08385</name>
</gene>
<evidence type="ECO:0000313" key="1">
    <source>
        <dbReference type="EMBL" id="QKR00386.1"/>
    </source>
</evidence>
<dbReference type="AlphaFoldDB" id="A0A6N0NUB3"/>
<name>A0A6N0NUB3_9CREN</name>
<dbReference type="OrthoDB" id="380728at2157"/>
<keyword evidence="2" id="KW-1185">Reference proteome</keyword>
<protein>
    <submittedName>
        <fullName evidence="1">Uncharacterized protein</fullName>
    </submittedName>
</protein>
<evidence type="ECO:0000313" key="2">
    <source>
        <dbReference type="Proteomes" id="UP000509301"/>
    </source>
</evidence>
<reference evidence="1 2" key="1">
    <citation type="submission" date="2020-02" db="EMBL/GenBank/DDBJ databases">
        <title>Comparative genome analysis reveals the metabolism and evolution of the thermophilic archaeal genus Metallosphaera.</title>
        <authorList>
            <person name="Jiang C."/>
        </authorList>
    </citation>
    <scope>NUCLEOTIDE SEQUENCE [LARGE SCALE GENOMIC DNA]</scope>
    <source>
        <strain evidence="1 2">Ric-A</strain>
    </source>
</reference>
<sequence length="236" mass="27489">MTLSLELKDAIGEVYSLTATEKQSRLIGVPYNYHTERIDEHVERLLNDEEFEKDILRVMAGLFNFLSSHDIGDLANLQSFLEEKYSQKLEQLNRLHKLLERLPAKEYKEYWLKKYYEVLQKLVNVEGEFLKTVEQREGTNTLMEFYYKVFIGILTELIQSIRHHEAGEVKAKDDVKLRALVSRANILLLTLSYPILAYLQGEKVDYEILTYLIVTFAKPSALKDKYSILIGEAIFG</sequence>
<dbReference type="RefSeq" id="WP_174631329.1">
    <property type="nucleotide sequence ID" value="NZ_CP049074.1"/>
</dbReference>